<dbReference type="InterPro" id="IPR027417">
    <property type="entry name" value="P-loop_NTPase"/>
</dbReference>
<name>I5AWU4_EUBC6</name>
<dbReference type="STRING" id="633697.EubceDRAFT1_2549"/>
<proteinExistence type="predicted"/>
<feature type="domain" description="KAP NTPase" evidence="1">
    <location>
        <begin position="32"/>
        <end position="370"/>
    </location>
</feature>
<keyword evidence="3" id="KW-1185">Reference proteome</keyword>
<dbReference type="AlphaFoldDB" id="I5AWU4"/>
<dbReference type="Gene3D" id="3.40.50.300">
    <property type="entry name" value="P-loop containing nucleotide triphosphate hydrolases"/>
    <property type="match status" value="1"/>
</dbReference>
<dbReference type="OrthoDB" id="88903at2"/>
<protein>
    <submittedName>
        <fullName evidence="2">KAP family P-loop domain protein</fullName>
    </submittedName>
</protein>
<dbReference type="EMBL" id="CM001487">
    <property type="protein sequence ID" value="EIM58267.1"/>
    <property type="molecule type" value="Genomic_DNA"/>
</dbReference>
<reference evidence="2 3" key="2">
    <citation type="submission" date="2012-02" db="EMBL/GenBank/DDBJ databases">
        <title>Improved High-Quality Draft sequence of Eubacterium cellulosolvens 6.</title>
        <authorList>
            <consortium name="US DOE Joint Genome Institute"/>
            <person name="Lucas S."/>
            <person name="Han J."/>
            <person name="Lapidus A."/>
            <person name="Cheng J.-F."/>
            <person name="Goodwin L."/>
            <person name="Pitluck S."/>
            <person name="Peters L."/>
            <person name="Mikhailova N."/>
            <person name="Gu W."/>
            <person name="Detter J.C."/>
            <person name="Han C."/>
            <person name="Tapia R."/>
            <person name="Land M."/>
            <person name="Hauser L."/>
            <person name="Kyrpides N."/>
            <person name="Ivanova N."/>
            <person name="Pagani I."/>
            <person name="Johnson E."/>
            <person name="Mukhopadhyay B."/>
            <person name="Anderson I."/>
            <person name="Woyke T."/>
        </authorList>
    </citation>
    <scope>NUCLEOTIDE SEQUENCE [LARGE SCALE GENOMIC DNA]</scope>
    <source>
        <strain evidence="2 3">6</strain>
    </source>
</reference>
<evidence type="ECO:0000313" key="3">
    <source>
        <dbReference type="Proteomes" id="UP000005753"/>
    </source>
</evidence>
<evidence type="ECO:0000259" key="1">
    <source>
        <dbReference type="Pfam" id="PF07693"/>
    </source>
</evidence>
<dbReference type="SUPFAM" id="SSF52540">
    <property type="entry name" value="P-loop containing nucleoside triphosphate hydrolases"/>
    <property type="match status" value="1"/>
</dbReference>
<dbReference type="Proteomes" id="UP000005753">
    <property type="component" value="Chromosome"/>
</dbReference>
<evidence type="ECO:0000313" key="2">
    <source>
        <dbReference type="EMBL" id="EIM58267.1"/>
    </source>
</evidence>
<dbReference type="eggNOG" id="COG4928">
    <property type="taxonomic scope" value="Bacteria"/>
</dbReference>
<organism evidence="2 3">
    <name type="scientific">Eubacterium cellulosolvens (strain ATCC 43171 / JCM 9499 / 6)</name>
    <name type="common">Cillobacterium cellulosolvens</name>
    <dbReference type="NCBI Taxonomy" id="633697"/>
    <lineage>
        <taxon>Bacteria</taxon>
        <taxon>Bacillati</taxon>
        <taxon>Bacillota</taxon>
        <taxon>Clostridia</taxon>
        <taxon>Eubacteriales</taxon>
        <taxon>Eubacteriaceae</taxon>
        <taxon>Eubacterium</taxon>
    </lineage>
</organism>
<dbReference type="PANTHER" id="PTHR22674">
    <property type="entry name" value="NTPASE, KAP FAMILY P-LOOP DOMAIN-CONTAINING 1"/>
    <property type="match status" value="1"/>
</dbReference>
<gene>
    <name evidence="2" type="ORF">EubceDRAFT1_2549</name>
</gene>
<dbReference type="PANTHER" id="PTHR22674:SF6">
    <property type="entry name" value="NTPASE KAP FAMILY P-LOOP DOMAIN-CONTAINING PROTEIN 1"/>
    <property type="match status" value="1"/>
</dbReference>
<dbReference type="Pfam" id="PF07693">
    <property type="entry name" value="KAP_NTPase"/>
    <property type="match status" value="1"/>
</dbReference>
<sequence>MWKDSETTTDYLDYDYLVSSVERIITNDGLLPASIGIYGDWGSGKSSLMKMCQERLTQNDDSIKCIYFNGWLFESYEDAKTALLSSIIDEIREDERFKDKVKDVIDGISESIDIFKLAQFALKTGLDIAASGGLATVLGLSIGTIAKNVANQASTVDTEKLSGVIDNVKDKLDKKELRESIRKFQESFADLIKRSKMSRLVIFIDELDRCRPDTILDTLEAMKLFMFTGKVAFVIGADESHITYAVKSKFADIEGIQINIGQEYLEKLIQYPIRIPRMNICETETYIASLLLEDIFTKDELKGIFESARQNDEDFYFASCIPLLQKNEEVTKNKDAKVAVSIAEQVSGILSAGLHGNPRQVKRFLNTMDMRIEQAKCKKAELNKSILVKLMLLEYIKPSIFSKFAELNYENKLQDELSILESDDATRSEEFADRLKDDWFVKWLNISPKLFEESLGKYFYFARTSLDEKISRISSVLSPAAQNILDAIMNESELALNTAMKNDISIVEKANIIEGFAIQARALNKISNKKIEYFIRFIDSYDDLYQEALDVIGTFTYKQIELGSIIHFADMSSKAGLVDEMRTIINRWDKDRGEDKFIKPFEKRIKGK</sequence>
<accession>I5AWU4</accession>
<dbReference type="InterPro" id="IPR052754">
    <property type="entry name" value="NTPase_KAP_P-loop"/>
</dbReference>
<reference evidence="2 3" key="1">
    <citation type="submission" date="2010-08" db="EMBL/GenBank/DDBJ databases">
        <authorList>
            <consortium name="US DOE Joint Genome Institute (JGI-PGF)"/>
            <person name="Lucas S."/>
            <person name="Copeland A."/>
            <person name="Lapidus A."/>
            <person name="Cheng J.-F."/>
            <person name="Bruce D."/>
            <person name="Goodwin L."/>
            <person name="Pitluck S."/>
            <person name="Land M.L."/>
            <person name="Hauser L."/>
            <person name="Chang Y.-J."/>
            <person name="Anderson I.J."/>
            <person name="Johnson E."/>
            <person name="Mulhopadhyay B."/>
            <person name="Kyrpides N."/>
            <person name="Woyke T.J."/>
        </authorList>
    </citation>
    <scope>NUCLEOTIDE SEQUENCE [LARGE SCALE GENOMIC DNA]</scope>
    <source>
        <strain evidence="2 3">6</strain>
    </source>
</reference>
<dbReference type="HOGENOM" id="CLU_028167_1_0_9"/>
<dbReference type="InterPro" id="IPR011646">
    <property type="entry name" value="KAP_P-loop"/>
</dbReference>